<dbReference type="PANTHER" id="PTHR14369">
    <property type="entry name" value="SURFEIT LOCUS PROTEIN 6"/>
    <property type="match status" value="1"/>
</dbReference>
<dbReference type="GO" id="GO:0042273">
    <property type="term" value="P:ribosomal large subunit biogenesis"/>
    <property type="evidence" value="ECO:0007669"/>
    <property type="project" value="TreeGrafter"/>
</dbReference>
<comment type="similarity">
    <text evidence="2">Belongs to the SURF6 family.</text>
</comment>
<feature type="compositionally biased region" description="Low complexity" evidence="4">
    <location>
        <begin position="179"/>
        <end position="195"/>
    </location>
</feature>
<dbReference type="GO" id="GO:0005730">
    <property type="term" value="C:nucleolus"/>
    <property type="evidence" value="ECO:0007669"/>
    <property type="project" value="TreeGrafter"/>
</dbReference>
<dbReference type="InterPro" id="IPR008011">
    <property type="entry name" value="Complex1_LYR_dom"/>
</dbReference>
<proteinExistence type="inferred from homology"/>
<evidence type="ECO:0000313" key="7">
    <source>
        <dbReference type="EMBL" id="CAF3555286.1"/>
    </source>
</evidence>
<feature type="compositionally biased region" description="Basic and acidic residues" evidence="4">
    <location>
        <begin position="162"/>
        <end position="178"/>
    </location>
</feature>
<dbReference type="GO" id="GO:0003677">
    <property type="term" value="F:DNA binding"/>
    <property type="evidence" value="ECO:0007669"/>
    <property type="project" value="TreeGrafter"/>
</dbReference>
<dbReference type="Pfam" id="PF05347">
    <property type="entry name" value="Complex1_LYR"/>
    <property type="match status" value="1"/>
</dbReference>
<feature type="region of interest" description="Disordered" evidence="4">
    <location>
        <begin position="107"/>
        <end position="126"/>
    </location>
</feature>
<dbReference type="InterPro" id="IPR007019">
    <property type="entry name" value="SURF6"/>
</dbReference>
<comment type="caution">
    <text evidence="7">The sequence shown here is derived from an EMBL/GenBank/DDBJ whole genome shotgun (WGS) entry which is preliminary data.</text>
</comment>
<accession>A0A818KAW5</accession>
<dbReference type="GO" id="GO:0042274">
    <property type="term" value="P:ribosomal small subunit biogenesis"/>
    <property type="evidence" value="ECO:0007669"/>
    <property type="project" value="TreeGrafter"/>
</dbReference>
<dbReference type="PANTHER" id="PTHR14369:SF0">
    <property type="entry name" value="SURFEIT LOCUS PROTEIN 6"/>
    <property type="match status" value="1"/>
</dbReference>
<dbReference type="AlphaFoldDB" id="A0A818KAW5"/>
<evidence type="ECO:0008006" key="9">
    <source>
        <dbReference type="Google" id="ProtNLM"/>
    </source>
</evidence>
<keyword evidence="3" id="KW-0539">Nucleus</keyword>
<sequence length="415" mass="49128">MTDTDINTSDVNITQDDAIHRHPEIEHFLNLNTILHSLVDFIRPETYIAQDELQTYNELKDKFLRESTLKRNKQQQKIKGQTSTSSLEVAGIESIRTTSGIYRFLAHHHKNNPSTNNNKQKSDTSISREELLKKLHEKMPHRQQQTENGIDHTVKRKHTKDKSKEREKKARISTKEWTKTTSSSSNDTHNSKSSTIPNQITFGRFEFNTEDSIDTKSKKKKSKKFQSKQKQLINTLKQVESEQNELNRLQEENPEQGKELLRSKHWKTALAKAKGEKIRDNIQLLRKTIKKQNKRREQSAKKWQQNKSETEKRVKERQEKRKDNLQKRKDDKKAKLKKKLIKKGHIFIMSTRQLEVLRLYRDLLKYSQTLKYTDVDFYLTRIKQEFAKGKLLENEDEIARQIAKGQEFLKNKRLI</sequence>
<dbReference type="GO" id="GO:0003723">
    <property type="term" value="F:RNA binding"/>
    <property type="evidence" value="ECO:0007669"/>
    <property type="project" value="TreeGrafter"/>
</dbReference>
<dbReference type="EMBL" id="CAJOBD010000054">
    <property type="protein sequence ID" value="CAF3555286.1"/>
    <property type="molecule type" value="Genomic_DNA"/>
</dbReference>
<dbReference type="Proteomes" id="UP000663836">
    <property type="component" value="Unassembled WGS sequence"/>
</dbReference>
<feature type="compositionally biased region" description="Basic and acidic residues" evidence="4">
    <location>
        <begin position="308"/>
        <end position="331"/>
    </location>
</feature>
<name>A0A818KAW5_9BILA</name>
<feature type="region of interest" description="Disordered" evidence="4">
    <location>
        <begin position="289"/>
        <end position="331"/>
    </location>
</feature>
<evidence type="ECO:0000259" key="6">
    <source>
        <dbReference type="Pfam" id="PF05347"/>
    </source>
</evidence>
<evidence type="ECO:0000256" key="1">
    <source>
        <dbReference type="ARBA" id="ARBA00004123"/>
    </source>
</evidence>
<evidence type="ECO:0000259" key="5">
    <source>
        <dbReference type="Pfam" id="PF04935"/>
    </source>
</evidence>
<evidence type="ECO:0000256" key="4">
    <source>
        <dbReference type="SAM" id="MobiDB-lite"/>
    </source>
</evidence>
<dbReference type="InterPro" id="IPR029190">
    <property type="entry name" value="Rrp14/SURF6_C"/>
</dbReference>
<gene>
    <name evidence="7" type="ORF">JBS370_LOCUS1557</name>
</gene>
<organism evidence="7 8">
    <name type="scientific">Rotaria sordida</name>
    <dbReference type="NCBI Taxonomy" id="392033"/>
    <lineage>
        <taxon>Eukaryota</taxon>
        <taxon>Metazoa</taxon>
        <taxon>Spiralia</taxon>
        <taxon>Gnathifera</taxon>
        <taxon>Rotifera</taxon>
        <taxon>Eurotatoria</taxon>
        <taxon>Bdelloidea</taxon>
        <taxon>Philodinida</taxon>
        <taxon>Philodinidae</taxon>
        <taxon>Rotaria</taxon>
    </lineage>
</organism>
<evidence type="ECO:0000256" key="2">
    <source>
        <dbReference type="ARBA" id="ARBA00005904"/>
    </source>
</evidence>
<protein>
    <recommendedName>
        <fullName evidence="9">Ribosomal RNA-processing protein 14/surfeit locus protein 6 C-terminal domain-containing protein</fullName>
    </recommendedName>
</protein>
<dbReference type="Pfam" id="PF04935">
    <property type="entry name" value="SURF6"/>
    <property type="match status" value="1"/>
</dbReference>
<evidence type="ECO:0000313" key="8">
    <source>
        <dbReference type="Proteomes" id="UP000663836"/>
    </source>
</evidence>
<comment type="subcellular location">
    <subcellularLocation>
        <location evidence="1">Nucleus</location>
    </subcellularLocation>
</comment>
<feature type="region of interest" description="Disordered" evidence="4">
    <location>
        <begin position="138"/>
        <end position="200"/>
    </location>
</feature>
<feature type="domain" description="Complex 1 LYR protein" evidence="6">
    <location>
        <begin position="355"/>
        <end position="410"/>
    </location>
</feature>
<feature type="domain" description="Ribosomal RNA-processing protein 14/surfeit locus protein 6 C-terminal" evidence="5">
    <location>
        <begin position="141"/>
        <end position="337"/>
    </location>
</feature>
<evidence type="ECO:0000256" key="3">
    <source>
        <dbReference type="ARBA" id="ARBA00023242"/>
    </source>
</evidence>
<reference evidence="7" key="1">
    <citation type="submission" date="2021-02" db="EMBL/GenBank/DDBJ databases">
        <authorList>
            <person name="Nowell W R."/>
        </authorList>
    </citation>
    <scope>NUCLEOTIDE SEQUENCE</scope>
</reference>